<dbReference type="Proteomes" id="UP000424527">
    <property type="component" value="Unassembled WGS sequence"/>
</dbReference>
<comment type="caution">
    <text evidence="2">The sequence shown here is derived from an EMBL/GenBank/DDBJ whole genome shotgun (WGS) entry which is preliminary data.</text>
</comment>
<evidence type="ECO:0000313" key="3">
    <source>
        <dbReference type="Proteomes" id="UP000424527"/>
    </source>
</evidence>
<evidence type="ECO:0000313" key="2">
    <source>
        <dbReference type="EMBL" id="KAE8285986.1"/>
    </source>
</evidence>
<feature type="signal peptide" evidence="1">
    <location>
        <begin position="1"/>
        <end position="17"/>
    </location>
</feature>
<evidence type="ECO:0008006" key="4">
    <source>
        <dbReference type="Google" id="ProtNLM"/>
    </source>
</evidence>
<evidence type="ECO:0000256" key="1">
    <source>
        <dbReference type="SAM" id="SignalP"/>
    </source>
</evidence>
<keyword evidence="1" id="KW-0732">Signal</keyword>
<dbReference type="EMBL" id="REGW02000015">
    <property type="protein sequence ID" value="KAE8285986.1"/>
    <property type="molecule type" value="Genomic_DNA"/>
</dbReference>
<accession>A0A6G0I456</accession>
<reference evidence="2 3" key="1">
    <citation type="submission" date="2019-07" db="EMBL/GenBank/DDBJ databases">
        <title>Chromosome genome assembly for large yellow croaker.</title>
        <authorList>
            <person name="Xiao S."/>
        </authorList>
    </citation>
    <scope>NUCLEOTIDE SEQUENCE [LARGE SCALE GENOMIC DNA]</scope>
    <source>
        <strain evidence="2">JMULYC20181020</strain>
        <tissue evidence="2">Muscle</tissue>
    </source>
</reference>
<gene>
    <name evidence="2" type="ORF">D5F01_LYC15666</name>
</gene>
<proteinExistence type="predicted"/>
<name>A0A6G0I456_LARCR</name>
<keyword evidence="3" id="KW-1185">Reference proteome</keyword>
<protein>
    <recommendedName>
        <fullName evidence="4">Immunoglobulin V-set domain-containing protein</fullName>
    </recommendedName>
</protein>
<sequence>MMILLLFLASCVSTGFSYNREYGKEFKIVLLSVAHYIEFNHMDSSDQTLIVWKRDDPPAREDSRRKVAGIYFVIKNLTQLDSGLYTVRDKKGRKVSTKSLVVSEHKMTLKRGVSEELMVGFDLEPNSCNIYFFPEKEDEEHTPATVARRGKLLETLYCPGLMLLWPCELENNNLEMSCSGRFEFRDLNDNKALVVTLKMEPPPFNKSYIGIGAGIFSAVLSCCCCFKRSCCRSSSKKDQSETPNDDEPAVYYHEYENEPVGPGPEQLNPPSYTPTVPLIHNPPTMDDPPAFSEVYPPARQEDVPTVPVLSDPEPQFEVKGLTFPSAPPLSSDSTGCDVYTSDKLNFL</sequence>
<feature type="chain" id="PRO_5026049351" description="Immunoglobulin V-set domain-containing protein" evidence="1">
    <location>
        <begin position="18"/>
        <end position="347"/>
    </location>
</feature>
<dbReference type="AlphaFoldDB" id="A0A6G0I456"/>
<organism evidence="2 3">
    <name type="scientific">Larimichthys crocea</name>
    <name type="common">Large yellow croaker</name>
    <name type="synonym">Pseudosciaena crocea</name>
    <dbReference type="NCBI Taxonomy" id="215358"/>
    <lineage>
        <taxon>Eukaryota</taxon>
        <taxon>Metazoa</taxon>
        <taxon>Chordata</taxon>
        <taxon>Craniata</taxon>
        <taxon>Vertebrata</taxon>
        <taxon>Euteleostomi</taxon>
        <taxon>Actinopterygii</taxon>
        <taxon>Neopterygii</taxon>
        <taxon>Teleostei</taxon>
        <taxon>Neoteleostei</taxon>
        <taxon>Acanthomorphata</taxon>
        <taxon>Eupercaria</taxon>
        <taxon>Sciaenidae</taxon>
        <taxon>Larimichthys</taxon>
    </lineage>
</organism>